<reference evidence="2 3" key="1">
    <citation type="submission" date="2017-11" db="EMBL/GenBank/DDBJ databases">
        <title>Genomic Encyclopedia of Archaeal and Bacterial Type Strains, Phase II (KMG-II): From Individual Species to Whole Genera.</title>
        <authorList>
            <person name="Goeker M."/>
        </authorList>
    </citation>
    <scope>NUCLEOTIDE SEQUENCE [LARGE SCALE GENOMIC DNA]</scope>
    <source>
        <strain evidence="2 3">DSM 25625</strain>
    </source>
</reference>
<feature type="region of interest" description="Disordered" evidence="1">
    <location>
        <begin position="1"/>
        <end position="67"/>
    </location>
</feature>
<evidence type="ECO:0000313" key="3">
    <source>
        <dbReference type="Proteomes" id="UP000230161"/>
    </source>
</evidence>
<protein>
    <submittedName>
        <fullName evidence="2">Uncharacterized protein</fullName>
    </submittedName>
</protein>
<evidence type="ECO:0000313" key="2">
    <source>
        <dbReference type="EMBL" id="PJJ65173.1"/>
    </source>
</evidence>
<sequence>MSEGAGAMDRSTDEIIHDDFPEEPADWRDDESPGIPDAERLVEDPSDEFDEGEEVGLDPVDGELGRL</sequence>
<accession>A0A2M9C3R3</accession>
<dbReference type="EMBL" id="PGFB01000001">
    <property type="protein sequence ID" value="PJJ65173.1"/>
    <property type="molecule type" value="Genomic_DNA"/>
</dbReference>
<gene>
    <name evidence="2" type="ORF">CLV54_0202</name>
</gene>
<feature type="compositionally biased region" description="Acidic residues" evidence="1">
    <location>
        <begin position="44"/>
        <end position="56"/>
    </location>
</feature>
<keyword evidence="3" id="KW-1185">Reference proteome</keyword>
<name>A0A2M9C3R3_9MICO</name>
<dbReference type="Proteomes" id="UP000230161">
    <property type="component" value="Unassembled WGS sequence"/>
</dbReference>
<comment type="caution">
    <text evidence="2">The sequence shown here is derived from an EMBL/GenBank/DDBJ whole genome shotgun (WGS) entry which is preliminary data.</text>
</comment>
<feature type="compositionally biased region" description="Basic and acidic residues" evidence="1">
    <location>
        <begin position="10"/>
        <end position="43"/>
    </location>
</feature>
<dbReference type="AlphaFoldDB" id="A0A2M9C3R3"/>
<organism evidence="2 3">
    <name type="scientific">Compostimonas suwonensis</name>
    <dbReference type="NCBI Taxonomy" id="1048394"/>
    <lineage>
        <taxon>Bacteria</taxon>
        <taxon>Bacillati</taxon>
        <taxon>Actinomycetota</taxon>
        <taxon>Actinomycetes</taxon>
        <taxon>Micrococcales</taxon>
        <taxon>Microbacteriaceae</taxon>
        <taxon>Compostimonas</taxon>
    </lineage>
</organism>
<proteinExistence type="predicted"/>
<evidence type="ECO:0000256" key="1">
    <source>
        <dbReference type="SAM" id="MobiDB-lite"/>
    </source>
</evidence>